<evidence type="ECO:0000313" key="4">
    <source>
        <dbReference type="Proteomes" id="UP000239907"/>
    </source>
</evidence>
<evidence type="ECO:0000256" key="2">
    <source>
        <dbReference type="SAM" id="Phobius"/>
    </source>
</evidence>
<dbReference type="AlphaFoldDB" id="A0A2S7U7C1"/>
<protein>
    <submittedName>
        <fullName evidence="3">Uncharacterized protein</fullName>
    </submittedName>
</protein>
<feature type="compositionally biased region" description="Polar residues" evidence="1">
    <location>
        <begin position="122"/>
        <end position="133"/>
    </location>
</feature>
<dbReference type="RefSeq" id="WP_105044625.1">
    <property type="nucleotide sequence ID" value="NZ_MQWA01000001.1"/>
</dbReference>
<keyword evidence="2" id="KW-0812">Transmembrane</keyword>
<feature type="transmembrane region" description="Helical" evidence="2">
    <location>
        <begin position="12"/>
        <end position="31"/>
    </location>
</feature>
<comment type="caution">
    <text evidence="3">The sequence shown here is derived from an EMBL/GenBank/DDBJ whole genome shotgun (WGS) entry which is preliminary data.</text>
</comment>
<dbReference type="Proteomes" id="UP000239907">
    <property type="component" value="Unassembled WGS sequence"/>
</dbReference>
<dbReference type="EMBL" id="MQWA01000001">
    <property type="protein sequence ID" value="PQJ30103.1"/>
    <property type="molecule type" value="Genomic_DNA"/>
</dbReference>
<accession>A0A2S7U7C1</accession>
<organism evidence="3 4">
    <name type="scientific">Rubritalea profundi</name>
    <dbReference type="NCBI Taxonomy" id="1658618"/>
    <lineage>
        <taxon>Bacteria</taxon>
        <taxon>Pseudomonadati</taxon>
        <taxon>Verrucomicrobiota</taxon>
        <taxon>Verrucomicrobiia</taxon>
        <taxon>Verrucomicrobiales</taxon>
        <taxon>Rubritaleaceae</taxon>
        <taxon>Rubritalea</taxon>
    </lineage>
</organism>
<feature type="region of interest" description="Disordered" evidence="1">
    <location>
        <begin position="60"/>
        <end position="96"/>
    </location>
</feature>
<reference evidence="3 4" key="1">
    <citation type="submission" date="2016-12" db="EMBL/GenBank/DDBJ databases">
        <title>Study of bacterial adaptation to deep sea.</title>
        <authorList>
            <person name="Song J."/>
            <person name="Yoshizawa S."/>
            <person name="Kogure K."/>
        </authorList>
    </citation>
    <scope>NUCLEOTIDE SEQUENCE [LARGE SCALE GENOMIC DNA]</scope>
    <source>
        <strain evidence="3 4">SAORIC-165</strain>
    </source>
</reference>
<keyword evidence="2" id="KW-0472">Membrane</keyword>
<evidence type="ECO:0000256" key="1">
    <source>
        <dbReference type="SAM" id="MobiDB-lite"/>
    </source>
</evidence>
<dbReference type="OrthoDB" id="9917712at2"/>
<keyword evidence="2" id="KW-1133">Transmembrane helix</keyword>
<name>A0A2S7U7C1_9BACT</name>
<gene>
    <name evidence="3" type="ORF">BSZ32_17545</name>
</gene>
<sequence length="176" mass="19797">MFTELLAETEIPAQAILFIIVMVFSFLKWLFGKFTEKKEEGDSSTLESLYDQYRDEIRAHQAPPTTPQRDVAATPPQRTSTASPPPALPKTVASKSITPLPVVEQKPRFNMDDVERARKAKQNSAYERPSVSSAKADKKRTSNITLIPLHRKLRHKGSLRQALLVKQILGTPKAFQ</sequence>
<proteinExistence type="predicted"/>
<evidence type="ECO:0000313" key="3">
    <source>
        <dbReference type="EMBL" id="PQJ30103.1"/>
    </source>
</evidence>
<keyword evidence="4" id="KW-1185">Reference proteome</keyword>
<feature type="region of interest" description="Disordered" evidence="1">
    <location>
        <begin position="118"/>
        <end position="139"/>
    </location>
</feature>